<dbReference type="PANTHER" id="PTHR48032">
    <property type="entry name" value="RNA-BINDING PROTEIN MUSASHI HOMOLOG RBP6"/>
    <property type="match status" value="1"/>
</dbReference>
<dbReference type="OrthoDB" id="1875751at2759"/>
<feature type="region of interest" description="Disordered" evidence="4">
    <location>
        <begin position="1"/>
        <end position="125"/>
    </location>
</feature>
<dbReference type="VEuPathDB" id="FungiDB:CD36_85120"/>
<dbReference type="SUPFAM" id="SSF54928">
    <property type="entry name" value="RNA-binding domain, RBD"/>
    <property type="match status" value="2"/>
</dbReference>
<name>B9WEA4_CANDC</name>
<feature type="domain" description="RRM" evidence="5">
    <location>
        <begin position="186"/>
        <end position="268"/>
    </location>
</feature>
<feature type="compositionally biased region" description="Pro residues" evidence="4">
    <location>
        <begin position="461"/>
        <end position="475"/>
    </location>
</feature>
<evidence type="ECO:0000313" key="6">
    <source>
        <dbReference type="CGD" id="CAL0000170863"/>
    </source>
</evidence>
<feature type="compositionally biased region" description="Low complexity" evidence="4">
    <location>
        <begin position="37"/>
        <end position="57"/>
    </location>
</feature>
<reference evidence="7 8" key="1">
    <citation type="journal article" date="2009" name="Genome Res.">
        <title>Comparative genomics of the fungal pathogens Candida dubliniensis and Candida albicans.</title>
        <authorList>
            <person name="Jackson A.P."/>
            <person name="Gamble J.A."/>
            <person name="Yeomans T."/>
            <person name="Moran G.P."/>
            <person name="Saunders D."/>
            <person name="Harris D."/>
            <person name="Aslett M."/>
            <person name="Barrell J.F."/>
            <person name="Butler G."/>
            <person name="Citiulo F."/>
            <person name="Coleman D.C."/>
            <person name="de Groot P.W.J."/>
            <person name="Goodwin T.J."/>
            <person name="Quail M.A."/>
            <person name="McQuillan J."/>
            <person name="Munro C.A."/>
            <person name="Pain A."/>
            <person name="Poulter R.T."/>
            <person name="Rajandream M.A."/>
            <person name="Renauld H."/>
            <person name="Spiering M.J."/>
            <person name="Tivey A."/>
            <person name="Gow N.A.R."/>
            <person name="Barrell B."/>
            <person name="Sullivan D.J."/>
            <person name="Berriman M."/>
        </authorList>
    </citation>
    <scope>NUCLEOTIDE SEQUENCE [LARGE SCALE GENOMIC DNA]</scope>
    <source>
        <strain evidence="8">CD36 / ATCC MYA-646 / CBS 7987 / NCPF 3949 / NRRL Y-17841</strain>
    </source>
</reference>
<feature type="compositionally biased region" description="Pro residues" evidence="4">
    <location>
        <begin position="75"/>
        <end position="88"/>
    </location>
</feature>
<dbReference type="GO" id="GO:0003729">
    <property type="term" value="F:mRNA binding"/>
    <property type="evidence" value="ECO:0007669"/>
    <property type="project" value="TreeGrafter"/>
</dbReference>
<sequence>MSLEDDEALFEDLYGDDEKQEEKQDTIQKEVEKETTVSETAPASAPASASGPAPATENDSSAQNKTTTEGESETVPPPPPPPPPPSQPVPSNGDVNAQYNTTQDVSNATPTAPTSVPAGMPQFPFDPAQFQQYAAANGLQFPGNTTSQQNFDTTGGVPPPPPVPAPVPAPAPGPAASTETAGGPSRKCFIGGLSWDTTEEALVSHFQKYGNIVDYTIMKDSATGRSRGFGFLTFEDAKSVDALLKDRHVLDGKLIDPKRAISKEDQEKVGKIFVGGIDPMVTEEEFDNFFSQFGKIIDCQLMIDKDTGRSRGFGFVTYDSPAAVDKVCVNKYLTLKGKAMEVKRAAPRGQHNQQVMMQQQQQQQAQQAQQQQAQQQAMYPYGSYGFQQMNAGTMNPAMSQEYMRYYQWFMYQQAQAAQQQQQQQQQQSATSASPEAQPAQPLNPQQQAAEEESEKSEEPPRPAIPTGPKRAPPTGPSYRGGGRGGGRGGYRRGRGYHPYSRGGRR</sequence>
<keyword evidence="1" id="KW-0677">Repeat</keyword>
<feature type="compositionally biased region" description="Polar residues" evidence="4">
    <location>
        <begin position="93"/>
        <end position="114"/>
    </location>
</feature>
<protein>
    <submittedName>
        <fullName evidence="7">Nuclear polyadenylated RNA-binding protein, putative</fullName>
    </submittedName>
</protein>
<feature type="region of interest" description="Disordered" evidence="4">
    <location>
        <begin position="421"/>
        <end position="505"/>
    </location>
</feature>
<dbReference type="AlphaFoldDB" id="B9WEA4"/>
<organism evidence="7 8">
    <name type="scientific">Candida dubliniensis (strain CD36 / ATCC MYA-646 / CBS 7987 / NCPF 3949 / NRRL Y-17841)</name>
    <name type="common">Yeast</name>
    <dbReference type="NCBI Taxonomy" id="573826"/>
    <lineage>
        <taxon>Eukaryota</taxon>
        <taxon>Fungi</taxon>
        <taxon>Dikarya</taxon>
        <taxon>Ascomycota</taxon>
        <taxon>Saccharomycotina</taxon>
        <taxon>Pichiomycetes</taxon>
        <taxon>Debaryomycetaceae</taxon>
        <taxon>Candida/Lodderomyces clade</taxon>
        <taxon>Candida</taxon>
    </lineage>
</organism>
<dbReference type="PANTHER" id="PTHR48032:SF6">
    <property type="entry name" value="RNA-BINDING (RRM_RBD_RNP MOTIFS) FAMILY PROTEIN"/>
    <property type="match status" value="1"/>
</dbReference>
<dbReference type="Gene3D" id="3.30.70.330">
    <property type="match status" value="2"/>
</dbReference>
<feature type="compositionally biased region" description="Polar residues" evidence="4">
    <location>
        <begin position="142"/>
        <end position="153"/>
    </location>
</feature>
<dbReference type="CGD" id="CAL0000170863">
    <property type="gene designation" value="Cd36_85120"/>
</dbReference>
<dbReference type="Pfam" id="PF00076">
    <property type="entry name" value="RRM_1"/>
    <property type="match status" value="2"/>
</dbReference>
<feature type="compositionally biased region" description="Acidic residues" evidence="4">
    <location>
        <begin position="1"/>
        <end position="15"/>
    </location>
</feature>
<feature type="region of interest" description="Disordered" evidence="4">
    <location>
        <begin position="139"/>
        <end position="183"/>
    </location>
</feature>
<dbReference type="InterPro" id="IPR012677">
    <property type="entry name" value="Nucleotide-bd_a/b_plait_sf"/>
</dbReference>
<feature type="compositionally biased region" description="Gly residues" evidence="4">
    <location>
        <begin position="478"/>
        <end position="488"/>
    </location>
</feature>
<dbReference type="PROSITE" id="PS50102">
    <property type="entry name" value="RRM"/>
    <property type="match status" value="2"/>
</dbReference>
<evidence type="ECO:0000259" key="5">
    <source>
        <dbReference type="PROSITE" id="PS50102"/>
    </source>
</evidence>
<dbReference type="SMART" id="SM00360">
    <property type="entry name" value="RRM"/>
    <property type="match status" value="2"/>
</dbReference>
<dbReference type="InterPro" id="IPR035979">
    <property type="entry name" value="RBD_domain_sf"/>
</dbReference>
<dbReference type="eggNOG" id="KOG4205">
    <property type="taxonomic scope" value="Eukaryota"/>
</dbReference>
<feature type="compositionally biased region" description="Low complexity" evidence="4">
    <location>
        <begin position="421"/>
        <end position="448"/>
    </location>
</feature>
<accession>B9WEA4</accession>
<evidence type="ECO:0000256" key="2">
    <source>
        <dbReference type="ARBA" id="ARBA00022884"/>
    </source>
</evidence>
<dbReference type="GO" id="GO:0006417">
    <property type="term" value="P:regulation of translation"/>
    <property type="evidence" value="ECO:0007669"/>
    <property type="project" value="TreeGrafter"/>
</dbReference>
<dbReference type="Proteomes" id="UP000002605">
    <property type="component" value="Chromosome 3"/>
</dbReference>
<dbReference type="KEGG" id="cdu:CD36_85120"/>
<proteinExistence type="predicted"/>
<feature type="compositionally biased region" description="Pro residues" evidence="4">
    <location>
        <begin position="157"/>
        <end position="173"/>
    </location>
</feature>
<evidence type="ECO:0000313" key="7">
    <source>
        <dbReference type="EMBL" id="CAX43015.1"/>
    </source>
</evidence>
<feature type="domain" description="RRM" evidence="5">
    <location>
        <begin position="270"/>
        <end position="347"/>
    </location>
</feature>
<evidence type="ECO:0000256" key="3">
    <source>
        <dbReference type="PROSITE-ProRule" id="PRU00176"/>
    </source>
</evidence>
<evidence type="ECO:0000256" key="4">
    <source>
        <dbReference type="SAM" id="MobiDB-lite"/>
    </source>
</evidence>
<dbReference type="EMBL" id="FM992690">
    <property type="protein sequence ID" value="CAX43015.1"/>
    <property type="molecule type" value="Genomic_DNA"/>
</dbReference>
<keyword evidence="8" id="KW-1185">Reference proteome</keyword>
<gene>
    <name evidence="6" type="ordered locus">Cd36_85120</name>
    <name evidence="7" type="ORF">CD36_85120</name>
</gene>
<dbReference type="RefSeq" id="XP_002419421.1">
    <property type="nucleotide sequence ID" value="XM_002419376.1"/>
</dbReference>
<dbReference type="HOGENOM" id="CLU_012062_0_2_1"/>
<feature type="compositionally biased region" description="Basic and acidic residues" evidence="4">
    <location>
        <begin position="16"/>
        <end position="36"/>
    </location>
</feature>
<feature type="compositionally biased region" description="Low complexity" evidence="4">
    <location>
        <begin position="496"/>
        <end position="505"/>
    </location>
</feature>
<evidence type="ECO:0000313" key="8">
    <source>
        <dbReference type="Proteomes" id="UP000002605"/>
    </source>
</evidence>
<evidence type="ECO:0000256" key="1">
    <source>
        <dbReference type="ARBA" id="ARBA00022737"/>
    </source>
</evidence>
<keyword evidence="2 3" id="KW-0694">RNA-binding</keyword>
<dbReference type="GeneID" id="8047243"/>
<dbReference type="InterPro" id="IPR000504">
    <property type="entry name" value="RRM_dom"/>
</dbReference>
<feature type="compositionally biased region" description="Polar residues" evidence="4">
    <location>
        <begin position="58"/>
        <end position="69"/>
    </location>
</feature>